<evidence type="ECO:0000313" key="2">
    <source>
        <dbReference type="EMBL" id="KAB7753731.1"/>
    </source>
</evidence>
<dbReference type="PROSITE" id="PS00135">
    <property type="entry name" value="TRYPSIN_SER"/>
    <property type="match status" value="1"/>
</dbReference>
<dbReference type="Gene3D" id="2.40.10.10">
    <property type="entry name" value="Trypsin-like serine proteases"/>
    <property type="match status" value="2"/>
</dbReference>
<keyword evidence="1" id="KW-0732">Signal</keyword>
<dbReference type="PANTHER" id="PTHR43019">
    <property type="entry name" value="SERINE ENDOPROTEASE DEGS"/>
    <property type="match status" value="1"/>
</dbReference>
<dbReference type="PANTHER" id="PTHR43019:SF23">
    <property type="entry name" value="PROTEASE DO-LIKE 5, CHLOROPLASTIC"/>
    <property type="match status" value="1"/>
</dbReference>
<sequence>MTPRALAACLALIAASIAGCGTASQPADTSSPEPTVVSVAPPDPALAKSPVVADAARSVVKVHAISHACQRSLEGSGVVVAPNKVMSAAHAVAGSDSVTVHVGDEERSATVVVFDPDMDIAVLDVPELTAPPMGLAEKPATTGTDVLVLGYPGGGPFTATPARIRDIIELQGPDIYNTKTVTREVYSIRGSIRQGDSGGPLIGMDRRVLGIGFGAAIGEPETGFALTAKEVFGLMMRGVAATEPVPTGECVKR</sequence>
<dbReference type="PRINTS" id="PR00834">
    <property type="entry name" value="PROTEASES2C"/>
</dbReference>
<dbReference type="AlphaFoldDB" id="A0A5N5UVS9"/>
<gene>
    <name evidence="2" type="ORF">MPHL21000_18110</name>
</gene>
<dbReference type="InterPro" id="IPR033116">
    <property type="entry name" value="TRYPSIN_SER"/>
</dbReference>
<keyword evidence="2" id="KW-0645">Protease</keyword>
<keyword evidence="2" id="KW-0378">Hydrolase</keyword>
<dbReference type="Proteomes" id="UP000325690">
    <property type="component" value="Unassembled WGS sequence"/>
</dbReference>
<reference evidence="2 3" key="1">
    <citation type="submission" date="2012-10" db="EMBL/GenBank/DDBJ databases">
        <title>The draft sequence of the Mycobacterium pheli genome.</title>
        <authorList>
            <person name="Pettersson B.M.F."/>
            <person name="Das S."/>
            <person name="Dasgupta S."/>
            <person name="Bhattacharya A."/>
            <person name="Kirsebom L.A."/>
        </authorList>
    </citation>
    <scope>NUCLEOTIDE SEQUENCE [LARGE SCALE GENOMIC DNA]</scope>
    <source>
        <strain evidence="2 3">CCUG 21000</strain>
    </source>
</reference>
<name>A0A5N5UVS9_MYCPH</name>
<dbReference type="GeneID" id="74302543"/>
<protein>
    <submittedName>
        <fullName evidence="2">Serine protease</fullName>
    </submittedName>
</protein>
<evidence type="ECO:0000313" key="3">
    <source>
        <dbReference type="Proteomes" id="UP000325690"/>
    </source>
</evidence>
<feature type="chain" id="PRO_5039729261" evidence="1">
    <location>
        <begin position="21"/>
        <end position="253"/>
    </location>
</feature>
<keyword evidence="3" id="KW-1185">Reference proteome</keyword>
<dbReference type="EMBL" id="ANBP01000030">
    <property type="protein sequence ID" value="KAB7753731.1"/>
    <property type="molecule type" value="Genomic_DNA"/>
</dbReference>
<dbReference type="PROSITE" id="PS51257">
    <property type="entry name" value="PROKAR_LIPOPROTEIN"/>
    <property type="match status" value="1"/>
</dbReference>
<dbReference type="InterPro" id="IPR001940">
    <property type="entry name" value="Peptidase_S1C"/>
</dbReference>
<proteinExistence type="predicted"/>
<accession>A0A5N5UVS9</accession>
<dbReference type="NCBIfam" id="NF033740">
    <property type="entry name" value="MarP_fam_protase"/>
    <property type="match status" value="1"/>
</dbReference>
<dbReference type="InterPro" id="IPR047680">
    <property type="entry name" value="MarP-like"/>
</dbReference>
<dbReference type="RefSeq" id="WP_061481845.1">
    <property type="nucleotide sequence ID" value="NZ_ANBO01000022.1"/>
</dbReference>
<dbReference type="Pfam" id="PF13365">
    <property type="entry name" value="Trypsin_2"/>
    <property type="match status" value="1"/>
</dbReference>
<organism evidence="2 3">
    <name type="scientific">Mycolicibacterium phlei DSM 43239 = CCUG 21000</name>
    <dbReference type="NCBI Taxonomy" id="1226750"/>
    <lineage>
        <taxon>Bacteria</taxon>
        <taxon>Bacillati</taxon>
        <taxon>Actinomycetota</taxon>
        <taxon>Actinomycetes</taxon>
        <taxon>Mycobacteriales</taxon>
        <taxon>Mycobacteriaceae</taxon>
        <taxon>Mycolicibacterium</taxon>
    </lineage>
</organism>
<comment type="caution">
    <text evidence="2">The sequence shown here is derived from an EMBL/GenBank/DDBJ whole genome shotgun (WGS) entry which is preliminary data.</text>
</comment>
<dbReference type="GO" id="GO:0004252">
    <property type="term" value="F:serine-type endopeptidase activity"/>
    <property type="evidence" value="ECO:0007669"/>
    <property type="project" value="InterPro"/>
</dbReference>
<dbReference type="InterPro" id="IPR009003">
    <property type="entry name" value="Peptidase_S1_PA"/>
</dbReference>
<dbReference type="GO" id="GO:0006508">
    <property type="term" value="P:proteolysis"/>
    <property type="evidence" value="ECO:0007669"/>
    <property type="project" value="UniProtKB-KW"/>
</dbReference>
<evidence type="ECO:0000256" key="1">
    <source>
        <dbReference type="SAM" id="SignalP"/>
    </source>
</evidence>
<dbReference type="InterPro" id="IPR043504">
    <property type="entry name" value="Peptidase_S1_PA_chymotrypsin"/>
</dbReference>
<feature type="signal peptide" evidence="1">
    <location>
        <begin position="1"/>
        <end position="20"/>
    </location>
</feature>
<dbReference type="SUPFAM" id="SSF50494">
    <property type="entry name" value="Trypsin-like serine proteases"/>
    <property type="match status" value="1"/>
</dbReference>